<dbReference type="Proteomes" id="UP000199598">
    <property type="component" value="Unassembled WGS sequence"/>
</dbReference>
<proteinExistence type="predicted"/>
<accession>A0A1I4G7T1</accession>
<dbReference type="EMBL" id="FOSK01000030">
    <property type="protein sequence ID" value="SFL25377.1"/>
    <property type="molecule type" value="Genomic_DNA"/>
</dbReference>
<dbReference type="Pfam" id="PF05159">
    <property type="entry name" value="Capsule_synth"/>
    <property type="match status" value="1"/>
</dbReference>
<sequence length="457" mass="53617">MYLLAGFNATMFEGFRNEGFEIGAWIQIVEKHQKLVKPEDVETISWRDFTLCKVPHTFAADMDPAFAKRVRERAYPYFIRMQDRMYWYNFERTDTWLDTVNLLESMIHYFYALIKRNDISTVISTNVPHEGPHIILHFVAQELGIESILTTQSLVPNAFWIIKDIEDFGYFQTGFPKTGVSLPVKKEPQRPFYMANVQRSTSSEYLKFLMKYLPKIGLNFLPYLLGFRKRSFKKSLFKLDQKRRVRQILNSINYDTPKEGERFIYFPLHLQPEMTTDALGHEYCDQLLALEELLRKVPEDVYIYVKENPKQSGQMREASFFKRLQALPRVRYLPREVNSFDLIKESLAVATITGTAGWEALQMGKPVITFGSAWYRSLHGSFEWSDTFKFEDVLSFEFDYTKLEAGTVWLSQYLREGIVDPVYSVLKEDYDASDNARIVAREVLEFIAETQKKDQLN</sequence>
<dbReference type="SUPFAM" id="SSF53756">
    <property type="entry name" value="UDP-Glycosyltransferase/glycogen phosphorylase"/>
    <property type="match status" value="1"/>
</dbReference>
<gene>
    <name evidence="1" type="ORF">SAMN04488518_1303</name>
</gene>
<name>A0A1I4G7T1_9HYPH</name>
<evidence type="ECO:0000313" key="2">
    <source>
        <dbReference type="Proteomes" id="UP000199598"/>
    </source>
</evidence>
<keyword evidence="2" id="KW-1185">Reference proteome</keyword>
<dbReference type="InterPro" id="IPR007833">
    <property type="entry name" value="Capsule_polysaccharide_synth"/>
</dbReference>
<organism evidence="1 2">
    <name type="scientific">Pseudovibrio ascidiaceicola</name>
    <dbReference type="NCBI Taxonomy" id="285279"/>
    <lineage>
        <taxon>Bacteria</taxon>
        <taxon>Pseudomonadati</taxon>
        <taxon>Pseudomonadota</taxon>
        <taxon>Alphaproteobacteria</taxon>
        <taxon>Hyphomicrobiales</taxon>
        <taxon>Stappiaceae</taxon>
        <taxon>Pseudovibrio</taxon>
    </lineage>
</organism>
<comment type="caution">
    <text evidence="1">The sequence shown here is derived from an EMBL/GenBank/DDBJ whole genome shotgun (WGS) entry which is preliminary data.</text>
</comment>
<evidence type="ECO:0000313" key="1">
    <source>
        <dbReference type="EMBL" id="SFL25377.1"/>
    </source>
</evidence>
<reference evidence="1 2" key="1">
    <citation type="submission" date="2016-10" db="EMBL/GenBank/DDBJ databases">
        <authorList>
            <person name="Varghese N."/>
            <person name="Submissions S."/>
        </authorList>
    </citation>
    <scope>NUCLEOTIDE SEQUENCE [LARGE SCALE GENOMIC DNA]</scope>
    <source>
        <strain evidence="1 2">DSM 16392</strain>
    </source>
</reference>
<dbReference type="RefSeq" id="WP_093524373.1">
    <property type="nucleotide sequence ID" value="NZ_FOSK01000030.1"/>
</dbReference>
<protein>
    <submittedName>
        <fullName evidence="1">Capsule polysaccharide biosynthesis protein</fullName>
    </submittedName>
</protein>